<sequence>YDGESLLQILKDIENSTEVMLDRWKIDITPLDKDERGDPVPYSIVNNYFSIGV</sequence>
<evidence type="ECO:0000313" key="1">
    <source>
        <dbReference type="EMBL" id="KAL0174785.1"/>
    </source>
</evidence>
<reference evidence="1 2" key="1">
    <citation type="submission" date="2024-05" db="EMBL/GenBank/DDBJ databases">
        <title>Genome sequencing and assembly of Indian major carp, Cirrhinus mrigala (Hamilton, 1822).</title>
        <authorList>
            <person name="Mohindra V."/>
            <person name="Chowdhury L.M."/>
            <person name="Lal K."/>
            <person name="Jena J.K."/>
        </authorList>
    </citation>
    <scope>NUCLEOTIDE SEQUENCE [LARGE SCALE GENOMIC DNA]</scope>
    <source>
        <strain evidence="1">CM1030</strain>
        <tissue evidence="1">Blood</tissue>
    </source>
</reference>
<dbReference type="AlphaFoldDB" id="A0ABD0PLX2"/>
<dbReference type="Proteomes" id="UP001529510">
    <property type="component" value="Unassembled WGS sequence"/>
</dbReference>
<accession>A0ABD0PLX2</accession>
<dbReference type="EMBL" id="JAMKFB020000015">
    <property type="protein sequence ID" value="KAL0174785.1"/>
    <property type="molecule type" value="Genomic_DNA"/>
</dbReference>
<protein>
    <submittedName>
        <fullName evidence="1">Uncharacterized protein</fullName>
    </submittedName>
</protein>
<feature type="non-terminal residue" evidence="1">
    <location>
        <position position="1"/>
    </location>
</feature>
<gene>
    <name evidence="1" type="ORF">M9458_030753</name>
</gene>
<keyword evidence="2" id="KW-1185">Reference proteome</keyword>
<feature type="non-terminal residue" evidence="1">
    <location>
        <position position="53"/>
    </location>
</feature>
<name>A0ABD0PLX2_CIRMR</name>
<organism evidence="1 2">
    <name type="scientific">Cirrhinus mrigala</name>
    <name type="common">Mrigala</name>
    <dbReference type="NCBI Taxonomy" id="683832"/>
    <lineage>
        <taxon>Eukaryota</taxon>
        <taxon>Metazoa</taxon>
        <taxon>Chordata</taxon>
        <taxon>Craniata</taxon>
        <taxon>Vertebrata</taxon>
        <taxon>Euteleostomi</taxon>
        <taxon>Actinopterygii</taxon>
        <taxon>Neopterygii</taxon>
        <taxon>Teleostei</taxon>
        <taxon>Ostariophysi</taxon>
        <taxon>Cypriniformes</taxon>
        <taxon>Cyprinidae</taxon>
        <taxon>Labeoninae</taxon>
        <taxon>Labeonini</taxon>
        <taxon>Cirrhinus</taxon>
    </lineage>
</organism>
<proteinExistence type="predicted"/>
<comment type="caution">
    <text evidence="1">The sequence shown here is derived from an EMBL/GenBank/DDBJ whole genome shotgun (WGS) entry which is preliminary data.</text>
</comment>
<evidence type="ECO:0000313" key="2">
    <source>
        <dbReference type="Proteomes" id="UP001529510"/>
    </source>
</evidence>